<name>A0A844BYJ0_9LACT</name>
<dbReference type="RefSeq" id="WP_153832176.1">
    <property type="nucleotide sequence ID" value="NZ_WJQT01000006.1"/>
</dbReference>
<protein>
    <submittedName>
        <fullName evidence="2">DUF4314 domain-containing protein</fullName>
    </submittedName>
</protein>
<feature type="domain" description="DUF4314" evidence="1">
    <location>
        <begin position="4"/>
        <end position="70"/>
    </location>
</feature>
<dbReference type="InterPro" id="IPR025463">
    <property type="entry name" value="DUF4314"/>
</dbReference>
<reference evidence="2 3" key="1">
    <citation type="submission" date="2019-11" db="EMBL/GenBank/DDBJ databases">
        <title>Characterisation of Fundicoccus ignavus gen. nov. sp. nov., a novel genus of the family Aerococcaceae from bulk tank milk.</title>
        <authorList>
            <person name="Siebert A."/>
            <person name="Huptas C."/>
            <person name="Wenning M."/>
            <person name="Scherer S."/>
            <person name="Doll E.V."/>
        </authorList>
    </citation>
    <scope>NUCLEOTIDE SEQUENCE [LARGE SCALE GENOMIC DNA]</scope>
    <source>
        <strain evidence="2 3">DSM 109652</strain>
    </source>
</reference>
<evidence type="ECO:0000259" key="1">
    <source>
        <dbReference type="Pfam" id="PF14192"/>
    </source>
</evidence>
<gene>
    <name evidence="2" type="ORF">GF867_05890</name>
</gene>
<dbReference type="EMBL" id="WJQT01000006">
    <property type="protein sequence ID" value="MRJ47089.1"/>
    <property type="molecule type" value="Genomic_DNA"/>
</dbReference>
<dbReference type="Proteomes" id="UP000440066">
    <property type="component" value="Unassembled WGS sequence"/>
</dbReference>
<organism evidence="2 3">
    <name type="scientific">Fundicoccus ignavus</name>
    <dbReference type="NCBI Taxonomy" id="2664442"/>
    <lineage>
        <taxon>Bacteria</taxon>
        <taxon>Bacillati</taxon>
        <taxon>Bacillota</taxon>
        <taxon>Bacilli</taxon>
        <taxon>Lactobacillales</taxon>
        <taxon>Aerococcaceae</taxon>
        <taxon>Fundicoccus</taxon>
    </lineage>
</organism>
<proteinExistence type="predicted"/>
<evidence type="ECO:0000313" key="2">
    <source>
        <dbReference type="EMBL" id="MRJ47089.1"/>
    </source>
</evidence>
<dbReference type="Pfam" id="PF14192">
    <property type="entry name" value="DUF4314"/>
    <property type="match status" value="1"/>
</dbReference>
<dbReference type="AlphaFoldDB" id="A0A844BYJ0"/>
<accession>A0A844BYJ0</accession>
<sequence length="70" mass="7765">MFDSKRVEILRDKFPVGSRVKLIKMDDPQAPPVGTLGRVKWVDDLGSLLVSWDNGSSLNVLDGIDKVVKI</sequence>
<evidence type="ECO:0000313" key="3">
    <source>
        <dbReference type="Proteomes" id="UP000440066"/>
    </source>
</evidence>
<comment type="caution">
    <text evidence="2">The sequence shown here is derived from an EMBL/GenBank/DDBJ whole genome shotgun (WGS) entry which is preliminary data.</text>
</comment>